<dbReference type="RefSeq" id="WP_086723258.1">
    <property type="nucleotide sequence ID" value="NZ_MUBM01000024.1"/>
</dbReference>
<gene>
    <name evidence="1" type="ORF">ABT317_27215</name>
</gene>
<name>A0ABV1W8P0_9ACTN</name>
<evidence type="ECO:0000313" key="2">
    <source>
        <dbReference type="Proteomes" id="UP001458415"/>
    </source>
</evidence>
<comment type="caution">
    <text evidence="1">The sequence shown here is derived from an EMBL/GenBank/DDBJ whole genome shotgun (WGS) entry which is preliminary data.</text>
</comment>
<reference evidence="1 2" key="1">
    <citation type="submission" date="2024-06" db="EMBL/GenBank/DDBJ databases">
        <title>The Natural Products Discovery Center: Release of the First 8490 Sequenced Strains for Exploring Actinobacteria Biosynthetic Diversity.</title>
        <authorList>
            <person name="Kalkreuter E."/>
            <person name="Kautsar S.A."/>
            <person name="Yang D."/>
            <person name="Bader C.D."/>
            <person name="Teijaro C.N."/>
            <person name="Fluegel L."/>
            <person name="Davis C.M."/>
            <person name="Simpson J.R."/>
            <person name="Lauterbach L."/>
            <person name="Steele A.D."/>
            <person name="Gui C."/>
            <person name="Meng S."/>
            <person name="Li G."/>
            <person name="Viehrig K."/>
            <person name="Ye F."/>
            <person name="Su P."/>
            <person name="Kiefer A.F."/>
            <person name="Nichols A."/>
            <person name="Cepeda A.J."/>
            <person name="Yan W."/>
            <person name="Fan B."/>
            <person name="Jiang Y."/>
            <person name="Adhikari A."/>
            <person name="Zheng C.-J."/>
            <person name="Schuster L."/>
            <person name="Cowan T.M."/>
            <person name="Smanski M.J."/>
            <person name="Chevrette M.G."/>
            <person name="De Carvalho L.P.S."/>
            <person name="Shen B."/>
        </authorList>
    </citation>
    <scope>NUCLEOTIDE SEQUENCE [LARGE SCALE GENOMIC DNA]</scope>
    <source>
        <strain evidence="1 2">NPDC000634</strain>
    </source>
</reference>
<proteinExistence type="predicted"/>
<protein>
    <submittedName>
        <fullName evidence="1">Uncharacterized protein</fullName>
    </submittedName>
</protein>
<organism evidence="1 2">
    <name type="scientific">Streptomyces carpinensis</name>
    <dbReference type="NCBI Taxonomy" id="66369"/>
    <lineage>
        <taxon>Bacteria</taxon>
        <taxon>Bacillati</taxon>
        <taxon>Actinomycetota</taxon>
        <taxon>Actinomycetes</taxon>
        <taxon>Kitasatosporales</taxon>
        <taxon>Streptomycetaceae</taxon>
        <taxon>Streptomyces</taxon>
    </lineage>
</organism>
<accession>A0ABV1W8P0</accession>
<keyword evidence="2" id="KW-1185">Reference proteome</keyword>
<dbReference type="EMBL" id="JBEPCU010000574">
    <property type="protein sequence ID" value="MER6980561.1"/>
    <property type="molecule type" value="Genomic_DNA"/>
</dbReference>
<evidence type="ECO:0000313" key="1">
    <source>
        <dbReference type="EMBL" id="MER6980561.1"/>
    </source>
</evidence>
<dbReference type="Proteomes" id="UP001458415">
    <property type="component" value="Unassembled WGS sequence"/>
</dbReference>
<sequence length="63" mass="6638">MTAPPPRWSALTGKLVLDPYPGPSTAQARFPVSFGAGLHAFRRPAPTLGEHTLDLLDAVEPSG</sequence>